<protein>
    <recommendedName>
        <fullName evidence="3">Transmembrane protein 135</fullName>
    </recommendedName>
</protein>
<proteinExistence type="predicted"/>
<evidence type="ECO:0000256" key="1">
    <source>
        <dbReference type="SAM" id="Phobius"/>
    </source>
</evidence>
<evidence type="ECO:0008006" key="3">
    <source>
        <dbReference type="Google" id="ProtNLM"/>
    </source>
</evidence>
<feature type="transmembrane region" description="Helical" evidence="1">
    <location>
        <begin position="115"/>
        <end position="133"/>
    </location>
</feature>
<reference evidence="2" key="1">
    <citation type="submission" date="2021-01" db="EMBL/GenBank/DDBJ databases">
        <authorList>
            <person name="Corre E."/>
            <person name="Pelletier E."/>
            <person name="Niang G."/>
            <person name="Scheremetjew M."/>
            <person name="Finn R."/>
            <person name="Kale V."/>
            <person name="Holt S."/>
            <person name="Cochrane G."/>
            <person name="Meng A."/>
            <person name="Brown T."/>
            <person name="Cohen L."/>
        </authorList>
    </citation>
    <scope>NUCLEOTIDE SEQUENCE</scope>
    <source>
        <strain evidence="2">FSP1.4</strain>
    </source>
</reference>
<organism evidence="2">
    <name type="scientific">Euplotes harpa</name>
    <dbReference type="NCBI Taxonomy" id="151035"/>
    <lineage>
        <taxon>Eukaryota</taxon>
        <taxon>Sar</taxon>
        <taxon>Alveolata</taxon>
        <taxon>Ciliophora</taxon>
        <taxon>Intramacronucleata</taxon>
        <taxon>Spirotrichea</taxon>
        <taxon>Hypotrichia</taxon>
        <taxon>Euplotida</taxon>
        <taxon>Euplotidae</taxon>
        <taxon>Euplotes</taxon>
    </lineage>
</organism>
<feature type="transmembrane region" description="Helical" evidence="1">
    <location>
        <begin position="61"/>
        <end position="79"/>
    </location>
</feature>
<keyword evidence="1" id="KW-1133">Transmembrane helix</keyword>
<gene>
    <name evidence="2" type="ORF">EHAR0213_LOCUS1650</name>
</gene>
<dbReference type="EMBL" id="HBII01003558">
    <property type="protein sequence ID" value="CAE0342743.1"/>
    <property type="molecule type" value="Transcribed_RNA"/>
</dbReference>
<feature type="transmembrane region" description="Helical" evidence="1">
    <location>
        <begin position="26"/>
        <end position="49"/>
    </location>
</feature>
<dbReference type="PANTHER" id="PTHR12459">
    <property type="entry name" value="TRANSMEMBRANE PROTEIN 135-RELATED"/>
    <property type="match status" value="1"/>
</dbReference>
<accession>A0A7S3J2J6</accession>
<dbReference type="PANTHER" id="PTHR12459:SF15">
    <property type="entry name" value="TRANSMEMBRANE PROTEIN 135"/>
    <property type="match status" value="1"/>
</dbReference>
<sequence>MTKAVINVLLGLMKPKTKLLPNILDLFSLDCLSFCTFLGAFSGVYKFLLCTLRRWRGKDDGYNALISGIAAGFSLWLDYSRKRRKFLLMYIFVRALEALVNVLAKRGYIKKIKYFEVYMFGPVLSFLFYAYMFETECFPPGIDKAFLSALRPTEREFLMFRGIWQKQGKYLFPSLPQKLNIA</sequence>
<name>A0A7S3J2J6_9SPIT</name>
<dbReference type="AlphaFoldDB" id="A0A7S3J2J6"/>
<keyword evidence="1" id="KW-0812">Transmembrane</keyword>
<dbReference type="Pfam" id="PF02466">
    <property type="entry name" value="Tim17"/>
    <property type="match status" value="1"/>
</dbReference>
<dbReference type="InterPro" id="IPR026749">
    <property type="entry name" value="Tmem135"/>
</dbReference>
<evidence type="ECO:0000313" key="2">
    <source>
        <dbReference type="EMBL" id="CAE0342743.1"/>
    </source>
</evidence>
<keyword evidence="1" id="KW-0472">Membrane</keyword>